<evidence type="ECO:0000313" key="1">
    <source>
        <dbReference type="EMBL" id="MDQ1150193.1"/>
    </source>
</evidence>
<accession>A0ABU0U7I6</accession>
<reference evidence="1 2" key="1">
    <citation type="submission" date="2023-07" db="EMBL/GenBank/DDBJ databases">
        <title>Functional and genomic diversity of the sorghum phyllosphere microbiome.</title>
        <authorList>
            <person name="Shade A."/>
        </authorList>
    </citation>
    <scope>NUCLEOTIDE SEQUENCE [LARGE SCALE GENOMIC DNA]</scope>
    <source>
        <strain evidence="1 2">SORGH_AS_0892</strain>
    </source>
</reference>
<gene>
    <name evidence="1" type="ORF">QE382_002177</name>
</gene>
<evidence type="ECO:0000313" key="2">
    <source>
        <dbReference type="Proteomes" id="UP001244640"/>
    </source>
</evidence>
<dbReference type="Proteomes" id="UP001244640">
    <property type="component" value="Unassembled WGS sequence"/>
</dbReference>
<proteinExistence type="predicted"/>
<keyword evidence="2" id="KW-1185">Reference proteome</keyword>
<protein>
    <recommendedName>
        <fullName evidence="3">DUF4177 domain-containing protein</fullName>
    </recommendedName>
</protein>
<sequence length="126" mass="14278">MKKLLFVAALCCISKLGVSQEKTQELSKTIAKEEYCMVLASSKLLSTKVNIAVDFGQEWSFWKDKRSLKDDNGKKLEFDSVIDALNYMSSQGWEFVNAYALTTSGQNVLHYVMKRNLTPPVESEIK</sequence>
<dbReference type="EMBL" id="JAUTBA010000001">
    <property type="protein sequence ID" value="MDQ1150193.1"/>
    <property type="molecule type" value="Genomic_DNA"/>
</dbReference>
<organism evidence="1 2">
    <name type="scientific">Sphingobacterium zeae</name>
    <dbReference type="NCBI Taxonomy" id="1776859"/>
    <lineage>
        <taxon>Bacteria</taxon>
        <taxon>Pseudomonadati</taxon>
        <taxon>Bacteroidota</taxon>
        <taxon>Sphingobacteriia</taxon>
        <taxon>Sphingobacteriales</taxon>
        <taxon>Sphingobacteriaceae</taxon>
        <taxon>Sphingobacterium</taxon>
    </lineage>
</organism>
<name>A0ABU0U7I6_9SPHI</name>
<dbReference type="RefSeq" id="WP_307185886.1">
    <property type="nucleotide sequence ID" value="NZ_JAUTBA010000001.1"/>
</dbReference>
<evidence type="ECO:0008006" key="3">
    <source>
        <dbReference type="Google" id="ProtNLM"/>
    </source>
</evidence>
<comment type="caution">
    <text evidence="1">The sequence shown here is derived from an EMBL/GenBank/DDBJ whole genome shotgun (WGS) entry which is preliminary data.</text>
</comment>